<evidence type="ECO:0000313" key="8">
    <source>
        <dbReference type="RefSeq" id="XP_047737095.1"/>
    </source>
</evidence>
<protein>
    <submittedName>
        <fullName evidence="8">Glycoprotein-N-acetylgalactosamine 3-beta-galactosyltransferase 1-like</fullName>
    </submittedName>
</protein>
<dbReference type="GeneID" id="125178105"/>
<dbReference type="PANTHER" id="PTHR23033:SF14">
    <property type="entry name" value="GLYCOPROTEIN-N-ACETYLGALACTOSAMINE 3-BETA-GALACTOSYLTRANSFERASE 1-RELATED"/>
    <property type="match status" value="1"/>
</dbReference>
<keyword evidence="3" id="KW-0812">Transmembrane</keyword>
<keyword evidence="7" id="KW-1185">Reference proteome</keyword>
<dbReference type="RefSeq" id="XP_047737095.1">
    <property type="nucleotide sequence ID" value="XM_047881139.1"/>
</dbReference>
<evidence type="ECO:0000313" key="7">
    <source>
        <dbReference type="Proteomes" id="UP000694843"/>
    </source>
</evidence>
<dbReference type="OrthoDB" id="414175at2759"/>
<evidence type="ECO:0000256" key="2">
    <source>
        <dbReference type="ARBA" id="ARBA00006462"/>
    </source>
</evidence>
<evidence type="ECO:0000256" key="1">
    <source>
        <dbReference type="ARBA" id="ARBA00004606"/>
    </source>
</evidence>
<keyword evidence="5" id="KW-1133">Transmembrane helix</keyword>
<comment type="subcellular location">
    <subcellularLocation>
        <location evidence="1">Membrane</location>
        <topology evidence="1">Single-pass type II membrane protein</topology>
    </subcellularLocation>
</comment>
<accession>A0A979FLK6</accession>
<comment type="similarity">
    <text evidence="2">Belongs to the glycosyltransferase 31 family. Beta3-Gal-T subfamily.</text>
</comment>
<dbReference type="AlphaFoldDB" id="A0A979FLK6"/>
<proteinExistence type="inferred from homology"/>
<dbReference type="Proteomes" id="UP000694843">
    <property type="component" value="Unplaced"/>
</dbReference>
<dbReference type="GO" id="GO:0016263">
    <property type="term" value="F:glycoprotein-N-acetylgalactosamine 3-beta-galactosyltransferase activity"/>
    <property type="evidence" value="ECO:0007669"/>
    <property type="project" value="TreeGrafter"/>
</dbReference>
<evidence type="ECO:0000256" key="3">
    <source>
        <dbReference type="ARBA" id="ARBA00022692"/>
    </source>
</evidence>
<dbReference type="PANTHER" id="PTHR23033">
    <property type="entry name" value="BETA1,3-GALACTOSYLTRANSFERASE"/>
    <property type="match status" value="1"/>
</dbReference>
<evidence type="ECO:0000256" key="6">
    <source>
        <dbReference type="ARBA" id="ARBA00023136"/>
    </source>
</evidence>
<evidence type="ECO:0000256" key="5">
    <source>
        <dbReference type="ARBA" id="ARBA00022989"/>
    </source>
</evidence>
<sequence>MALALPMPVGWNCETRVIPPPRTCSKCQKLDRNGDCIINGCILRSFTTSPDDIPFNSDGLRTPDVQGAGYVLSRTAVKKFVEEALPGSKKCRDTDDTSAEDVEIGKCLTRVGVLAGDSRDERGRGRFFPYPPSHHLVPGPLKKQKWYWDYTYYPAQMNKEESLLSD</sequence>
<keyword evidence="4" id="KW-0735">Signal-anchor</keyword>
<reference evidence="8" key="1">
    <citation type="submission" date="2025-08" db="UniProtKB">
        <authorList>
            <consortium name="RefSeq"/>
        </authorList>
    </citation>
    <scope>IDENTIFICATION</scope>
    <source>
        <tissue evidence="8">Whole organism</tissue>
    </source>
</reference>
<gene>
    <name evidence="8" type="primary">LOC125178105</name>
</gene>
<dbReference type="Gene3D" id="3.90.550.50">
    <property type="match status" value="1"/>
</dbReference>
<dbReference type="GO" id="GO:0016020">
    <property type="term" value="C:membrane"/>
    <property type="evidence" value="ECO:0007669"/>
    <property type="project" value="UniProtKB-SubCell"/>
</dbReference>
<name>A0A979FLK6_HYAAZ</name>
<keyword evidence="6" id="KW-0472">Membrane</keyword>
<dbReference type="KEGG" id="hazt:125178105"/>
<organism evidence="7 8">
    <name type="scientific">Hyalella azteca</name>
    <name type="common">Amphipod</name>
    <dbReference type="NCBI Taxonomy" id="294128"/>
    <lineage>
        <taxon>Eukaryota</taxon>
        <taxon>Metazoa</taxon>
        <taxon>Ecdysozoa</taxon>
        <taxon>Arthropoda</taxon>
        <taxon>Crustacea</taxon>
        <taxon>Multicrustacea</taxon>
        <taxon>Malacostraca</taxon>
        <taxon>Eumalacostraca</taxon>
        <taxon>Peracarida</taxon>
        <taxon>Amphipoda</taxon>
        <taxon>Senticaudata</taxon>
        <taxon>Talitrida</taxon>
        <taxon>Talitroidea</taxon>
        <taxon>Hyalellidae</taxon>
        <taxon>Hyalella</taxon>
    </lineage>
</organism>
<evidence type="ECO:0000256" key="4">
    <source>
        <dbReference type="ARBA" id="ARBA00022968"/>
    </source>
</evidence>
<dbReference type="InterPro" id="IPR026050">
    <property type="entry name" value="C1GALT1/C1GALT1_chp1"/>
</dbReference>